<feature type="transmembrane region" description="Helical" evidence="1">
    <location>
        <begin position="64"/>
        <end position="85"/>
    </location>
</feature>
<protein>
    <recommendedName>
        <fullName evidence="5">Secreted protein</fullName>
    </recommendedName>
</protein>
<dbReference type="AlphaFoldDB" id="A0A2I2GC41"/>
<evidence type="ECO:0000256" key="1">
    <source>
        <dbReference type="SAM" id="Phobius"/>
    </source>
</evidence>
<evidence type="ECO:0000313" key="4">
    <source>
        <dbReference type="Proteomes" id="UP000234275"/>
    </source>
</evidence>
<dbReference type="GeneID" id="36550185"/>
<name>A0A2I2GC41_9EURO</name>
<proteinExistence type="predicted"/>
<comment type="caution">
    <text evidence="3">The sequence shown here is derived from an EMBL/GenBank/DDBJ whole genome shotgun (WGS) entry which is preliminary data.</text>
</comment>
<gene>
    <name evidence="3" type="ORF">P170DRAFT_143960</name>
</gene>
<keyword evidence="1" id="KW-0812">Transmembrane</keyword>
<dbReference type="VEuPathDB" id="FungiDB:P170DRAFT_143960"/>
<accession>A0A2I2GC41</accession>
<feature type="signal peptide" evidence="2">
    <location>
        <begin position="1"/>
        <end position="19"/>
    </location>
</feature>
<keyword evidence="1" id="KW-1133">Transmembrane helix</keyword>
<dbReference type="Proteomes" id="UP000234275">
    <property type="component" value="Unassembled WGS sequence"/>
</dbReference>
<feature type="chain" id="PRO_5014136577" description="Secreted protein" evidence="2">
    <location>
        <begin position="20"/>
        <end position="86"/>
    </location>
</feature>
<reference evidence="3 4" key="1">
    <citation type="submission" date="2016-12" db="EMBL/GenBank/DDBJ databases">
        <title>The genomes of Aspergillus section Nigri reveals drivers in fungal speciation.</title>
        <authorList>
            <consortium name="DOE Joint Genome Institute"/>
            <person name="Vesth T.C."/>
            <person name="Nybo J."/>
            <person name="Theobald S."/>
            <person name="Brandl J."/>
            <person name="Frisvad J.C."/>
            <person name="Nielsen K.F."/>
            <person name="Lyhne E.K."/>
            <person name="Kogle M.E."/>
            <person name="Kuo A."/>
            <person name="Riley R."/>
            <person name="Clum A."/>
            <person name="Nolan M."/>
            <person name="Lipzen A."/>
            <person name="Salamov A."/>
            <person name="Henrissat B."/>
            <person name="Wiebenga A."/>
            <person name="De Vries R.P."/>
            <person name="Grigoriev I.V."/>
            <person name="Mortensen U.H."/>
            <person name="Andersen M.R."/>
            <person name="Baker S.E."/>
        </authorList>
    </citation>
    <scope>NUCLEOTIDE SEQUENCE [LARGE SCALE GENOMIC DNA]</scope>
    <source>
        <strain evidence="3 4">IBT 23096</strain>
    </source>
</reference>
<keyword evidence="2" id="KW-0732">Signal</keyword>
<sequence length="86" mass="10563">MGAWLFFFFFLSLLAPKDCHWHLGSKELLVSFFHSFFFLFRTEDFIWIMYCFRQFPLRFPSTPPLLFSFSFSSSFCVFLFFRVFIF</sequence>
<keyword evidence="4" id="KW-1185">Reference proteome</keyword>
<dbReference type="EMBL" id="MSFO01000003">
    <property type="protein sequence ID" value="PLB50442.1"/>
    <property type="molecule type" value="Genomic_DNA"/>
</dbReference>
<keyword evidence="1" id="KW-0472">Membrane</keyword>
<dbReference type="RefSeq" id="XP_024705744.1">
    <property type="nucleotide sequence ID" value="XM_024842488.1"/>
</dbReference>
<evidence type="ECO:0000256" key="2">
    <source>
        <dbReference type="SAM" id="SignalP"/>
    </source>
</evidence>
<organism evidence="3 4">
    <name type="scientific">Aspergillus steynii IBT 23096</name>
    <dbReference type="NCBI Taxonomy" id="1392250"/>
    <lineage>
        <taxon>Eukaryota</taxon>
        <taxon>Fungi</taxon>
        <taxon>Dikarya</taxon>
        <taxon>Ascomycota</taxon>
        <taxon>Pezizomycotina</taxon>
        <taxon>Eurotiomycetes</taxon>
        <taxon>Eurotiomycetidae</taxon>
        <taxon>Eurotiales</taxon>
        <taxon>Aspergillaceae</taxon>
        <taxon>Aspergillus</taxon>
        <taxon>Aspergillus subgen. Circumdati</taxon>
    </lineage>
</organism>
<evidence type="ECO:0000313" key="3">
    <source>
        <dbReference type="EMBL" id="PLB50442.1"/>
    </source>
</evidence>
<evidence type="ECO:0008006" key="5">
    <source>
        <dbReference type="Google" id="ProtNLM"/>
    </source>
</evidence>